<feature type="region of interest" description="Disordered" evidence="1">
    <location>
        <begin position="582"/>
        <end position="649"/>
    </location>
</feature>
<feature type="region of interest" description="Disordered" evidence="1">
    <location>
        <begin position="446"/>
        <end position="469"/>
    </location>
</feature>
<accession>A0A9P8ID45</accession>
<feature type="compositionally biased region" description="Polar residues" evidence="1">
    <location>
        <begin position="379"/>
        <end position="398"/>
    </location>
</feature>
<evidence type="ECO:0000256" key="1">
    <source>
        <dbReference type="SAM" id="MobiDB-lite"/>
    </source>
</evidence>
<evidence type="ECO:0000313" key="2">
    <source>
        <dbReference type="EMBL" id="KAH0551552.1"/>
    </source>
</evidence>
<dbReference type="AlphaFoldDB" id="A0A9P8ID45"/>
<feature type="compositionally biased region" description="Polar residues" evidence="1">
    <location>
        <begin position="914"/>
        <end position="932"/>
    </location>
</feature>
<gene>
    <name evidence="2" type="ORF">GP486_007232</name>
</gene>
<feature type="compositionally biased region" description="Basic and acidic residues" evidence="1">
    <location>
        <begin position="177"/>
        <end position="203"/>
    </location>
</feature>
<feature type="compositionally biased region" description="Polar residues" evidence="1">
    <location>
        <begin position="639"/>
        <end position="648"/>
    </location>
</feature>
<feature type="compositionally biased region" description="Polar residues" evidence="1">
    <location>
        <begin position="961"/>
        <end position="972"/>
    </location>
</feature>
<feature type="region of interest" description="Disordered" evidence="1">
    <location>
        <begin position="1"/>
        <end position="55"/>
    </location>
</feature>
<evidence type="ECO:0000313" key="3">
    <source>
        <dbReference type="Proteomes" id="UP000750711"/>
    </source>
</evidence>
<dbReference type="EMBL" id="JAGHQM010001936">
    <property type="protein sequence ID" value="KAH0551552.1"/>
    <property type="molecule type" value="Genomic_DNA"/>
</dbReference>
<sequence>MPSALKPTRRISAGPAAASVDVGSSSRKRPHQASPDNSGGSGDDSGSDSSDGGYTLALRSIRRQIESLKRDEEARYLGTMTHLDALNDAVTHVTNHRNREKRRRKKKRRREGTTGRAEGLVETHVTVVAQNAHGTGDDSIKGNEIAAAIDTPSGQALEGLAADSTPTWPPSGQQKPEPSHQHDGSLFGETRDETASVPRDGHANAETTLDETYPIDGQGLTKARSEACGAPQASREEKTTDSFSFRQKRNLIYFIRYRVQKALLPSKGHPANEPDEAVLAEVAEHFAKLEGLVHIDEEIFQQSKIYKVMRGIDKLPSVPGDDKYHFKRRARDLLLRWKKPLATKPRTALTGSGITDGPPPSREWPCSNHAQSMPGAADTSHTISLPRGTMSSQPPQPQEANLLQTNARHQEPVWNSEVTEKKANRLLPEPELINSISGNLNKILHEESIDPSPRDTEESGDDVPARDAHPVIASTATGYPKEDERKLQRLLAEAAKGMGFKEAASYLNTILSEHVHNPTAHSEIDRLLVGYKNRDSELDLLIDKCPSSLNVPPEAIRATLVTQPSSGITVDPLLNPQTPIPAKLSHPRSAAQAATVAERTDGIPRMAMSRKARGKQRMTTDEDPFPNVRGGSPNDDNAGGSTRHSSPDQGAILEGARRRLIEADEALAISLTMAWEDSQIQERHDEVLARRLQEKYNDCTYDSEQSMEGISFHAPDPNDRPRLKEDCNQSQRSNAQEVRRVVSQDTEMKDIRSVVKNGQTEHTRDGGSHGRLLRRENANMSGGWGWPSMGVQKNSHTATTLPEVHNCLTTLRGWNTGRKEQPHSRSDKIEMARTFTGESDDSVQITHIRPAQTIAMDWDSPPHERRKVNSLSNPPPRPRNMFSPAYKTVKPAVVTAQQLMALRTPYDNRRNDFSRNISKSDTTPRGYSSRTRCSLGHGEGNDKDEDEPIQVGRPKSEQRDGSPSSRTASPTP</sequence>
<dbReference type="Proteomes" id="UP000750711">
    <property type="component" value="Unassembled WGS sequence"/>
</dbReference>
<feature type="region of interest" description="Disordered" evidence="1">
    <location>
        <begin position="857"/>
        <end position="881"/>
    </location>
</feature>
<feature type="region of interest" description="Disordered" evidence="1">
    <location>
        <begin position="702"/>
        <end position="743"/>
    </location>
</feature>
<proteinExistence type="predicted"/>
<feature type="compositionally biased region" description="Polar residues" evidence="1">
    <location>
        <begin position="164"/>
        <end position="176"/>
    </location>
</feature>
<feature type="compositionally biased region" description="Basic residues" evidence="1">
    <location>
        <begin position="94"/>
        <end position="110"/>
    </location>
</feature>
<organism evidence="2 3">
    <name type="scientific">Trichoglossum hirsutum</name>
    <dbReference type="NCBI Taxonomy" id="265104"/>
    <lineage>
        <taxon>Eukaryota</taxon>
        <taxon>Fungi</taxon>
        <taxon>Dikarya</taxon>
        <taxon>Ascomycota</taxon>
        <taxon>Pezizomycotina</taxon>
        <taxon>Geoglossomycetes</taxon>
        <taxon>Geoglossales</taxon>
        <taxon>Geoglossaceae</taxon>
        <taxon>Trichoglossum</taxon>
    </lineage>
</organism>
<name>A0A9P8ID45_9PEZI</name>
<comment type="caution">
    <text evidence="2">The sequence shown here is derived from an EMBL/GenBank/DDBJ whole genome shotgun (WGS) entry which is preliminary data.</text>
</comment>
<keyword evidence="3" id="KW-1185">Reference proteome</keyword>
<feature type="region of interest" description="Disordered" evidence="1">
    <location>
        <begin position="88"/>
        <end position="116"/>
    </location>
</feature>
<feature type="region of interest" description="Disordered" evidence="1">
    <location>
        <begin position="903"/>
        <end position="972"/>
    </location>
</feature>
<evidence type="ECO:0008006" key="4">
    <source>
        <dbReference type="Google" id="ProtNLM"/>
    </source>
</evidence>
<feature type="region of interest" description="Disordered" evidence="1">
    <location>
        <begin position="158"/>
        <end position="241"/>
    </location>
</feature>
<feature type="region of interest" description="Disordered" evidence="1">
    <location>
        <begin position="365"/>
        <end position="398"/>
    </location>
</feature>
<feature type="compositionally biased region" description="Basic and acidic residues" evidence="1">
    <location>
        <begin position="716"/>
        <end position="727"/>
    </location>
</feature>
<reference evidence="2" key="1">
    <citation type="submission" date="2021-03" db="EMBL/GenBank/DDBJ databases">
        <title>Comparative genomics and phylogenomic investigation of the class Geoglossomycetes provide insights into ecological specialization and systematics.</title>
        <authorList>
            <person name="Melie T."/>
            <person name="Pirro S."/>
            <person name="Miller A.N."/>
            <person name="Quandt A."/>
        </authorList>
    </citation>
    <scope>NUCLEOTIDE SEQUENCE</scope>
    <source>
        <strain evidence="2">CAQ_001_2017</strain>
    </source>
</reference>
<protein>
    <recommendedName>
        <fullName evidence="4">TFIIS N-terminal domain-containing protein</fullName>
    </recommendedName>
</protein>